<evidence type="ECO:0000256" key="1">
    <source>
        <dbReference type="SAM" id="MobiDB-lite"/>
    </source>
</evidence>
<evidence type="ECO:0000256" key="2">
    <source>
        <dbReference type="SAM" id="SignalP"/>
    </source>
</evidence>
<feature type="compositionally biased region" description="Basic and acidic residues" evidence="1">
    <location>
        <begin position="128"/>
        <end position="149"/>
    </location>
</feature>
<sequence>MKALTLATISALSVITVGTVAFAAGPGMGPMGFGPAGGPMKFFADADTNKDGKLDAAEIAAYRDKMFAEANSDGQDGVTIQEFEPWFWKQHREMMVRAFQRLDADGDGQISKAEADAASDRLLSRFDRNNDGVLSSDDRPRRDGWGRDGKHGRHHGPGMMQHRMGQNDGPDQGGPADEAPADEAPAPAPAP</sequence>
<dbReference type="InterPro" id="IPR002048">
    <property type="entry name" value="EF_hand_dom"/>
</dbReference>
<evidence type="ECO:0000313" key="4">
    <source>
        <dbReference type="EMBL" id="SCM77256.1"/>
    </source>
</evidence>
<dbReference type="InterPro" id="IPR011992">
    <property type="entry name" value="EF-hand-dom_pair"/>
</dbReference>
<dbReference type="AlphaFoldDB" id="A0A212LI79"/>
<protein>
    <recommendedName>
        <fullName evidence="3">EF-hand domain-containing protein</fullName>
    </recommendedName>
</protein>
<gene>
    <name evidence="4" type="ORF">KL86PLE_41061</name>
</gene>
<dbReference type="Gene3D" id="1.10.238.10">
    <property type="entry name" value="EF-hand"/>
    <property type="match status" value="2"/>
</dbReference>
<dbReference type="SMART" id="SM00054">
    <property type="entry name" value="EFh"/>
    <property type="match status" value="2"/>
</dbReference>
<feature type="signal peptide" evidence="2">
    <location>
        <begin position="1"/>
        <end position="23"/>
    </location>
</feature>
<dbReference type="InterPro" id="IPR018247">
    <property type="entry name" value="EF_Hand_1_Ca_BS"/>
</dbReference>
<feature type="region of interest" description="Disordered" evidence="1">
    <location>
        <begin position="128"/>
        <end position="191"/>
    </location>
</feature>
<organism evidence="4">
    <name type="scientific">uncultured Pleomorphomonas sp</name>
    <dbReference type="NCBI Taxonomy" id="442121"/>
    <lineage>
        <taxon>Bacteria</taxon>
        <taxon>Pseudomonadati</taxon>
        <taxon>Pseudomonadota</taxon>
        <taxon>Alphaproteobacteria</taxon>
        <taxon>Hyphomicrobiales</taxon>
        <taxon>Pleomorphomonadaceae</taxon>
        <taxon>Pleomorphomonas</taxon>
        <taxon>environmental samples</taxon>
    </lineage>
</organism>
<dbReference type="Pfam" id="PF13202">
    <property type="entry name" value="EF-hand_5"/>
    <property type="match status" value="2"/>
</dbReference>
<accession>A0A212LI79</accession>
<reference evidence="4" key="1">
    <citation type="submission" date="2016-08" db="EMBL/GenBank/DDBJ databases">
        <authorList>
            <person name="Seilhamer J.J."/>
        </authorList>
    </citation>
    <scope>NUCLEOTIDE SEQUENCE</scope>
    <source>
        <strain evidence="4">86</strain>
    </source>
</reference>
<dbReference type="RefSeq" id="WP_100079909.1">
    <property type="nucleotide sequence ID" value="NZ_LT608334.1"/>
</dbReference>
<dbReference type="PROSITE" id="PS00018">
    <property type="entry name" value="EF_HAND_1"/>
    <property type="match status" value="1"/>
</dbReference>
<keyword evidence="2" id="KW-0732">Signal</keyword>
<proteinExistence type="predicted"/>
<dbReference type="SUPFAM" id="SSF47473">
    <property type="entry name" value="EF-hand"/>
    <property type="match status" value="1"/>
</dbReference>
<evidence type="ECO:0000259" key="3">
    <source>
        <dbReference type="PROSITE" id="PS50222"/>
    </source>
</evidence>
<name>A0A212LI79_9HYPH</name>
<dbReference type="GO" id="GO:0005509">
    <property type="term" value="F:calcium ion binding"/>
    <property type="evidence" value="ECO:0007669"/>
    <property type="project" value="InterPro"/>
</dbReference>
<feature type="domain" description="EF-hand" evidence="3">
    <location>
        <begin position="90"/>
        <end position="125"/>
    </location>
</feature>
<dbReference type="EMBL" id="FMJD01000008">
    <property type="protein sequence ID" value="SCM77256.1"/>
    <property type="molecule type" value="Genomic_DNA"/>
</dbReference>
<feature type="compositionally biased region" description="Low complexity" evidence="1">
    <location>
        <begin position="175"/>
        <end position="185"/>
    </location>
</feature>
<dbReference type="PROSITE" id="PS50222">
    <property type="entry name" value="EF_HAND_2"/>
    <property type="match status" value="1"/>
</dbReference>
<feature type="chain" id="PRO_5012849458" description="EF-hand domain-containing protein" evidence="2">
    <location>
        <begin position="24"/>
        <end position="191"/>
    </location>
</feature>